<keyword evidence="4 7" id="KW-0812">Transmembrane</keyword>
<accession>A0A967F0T2</accession>
<evidence type="ECO:0000256" key="2">
    <source>
        <dbReference type="ARBA" id="ARBA00022448"/>
    </source>
</evidence>
<gene>
    <name evidence="9" type="ORF">HBA54_20440</name>
</gene>
<feature type="transmembrane region" description="Helical" evidence="7">
    <location>
        <begin position="12"/>
        <end position="31"/>
    </location>
</feature>
<comment type="similarity">
    <text evidence="7">Belongs to the binding-protein-dependent transport system permease family.</text>
</comment>
<reference evidence="9" key="1">
    <citation type="submission" date="2020-03" db="EMBL/GenBank/DDBJ databases">
        <title>Genome of Pelagibius litoralis DSM 21314T.</title>
        <authorList>
            <person name="Wang G."/>
        </authorList>
    </citation>
    <scope>NUCLEOTIDE SEQUENCE</scope>
    <source>
        <strain evidence="9">DSM 21314</strain>
    </source>
</reference>
<evidence type="ECO:0000256" key="7">
    <source>
        <dbReference type="RuleBase" id="RU363032"/>
    </source>
</evidence>
<keyword evidence="10" id="KW-1185">Reference proteome</keyword>
<feature type="transmembrane region" description="Helical" evidence="7">
    <location>
        <begin position="290"/>
        <end position="314"/>
    </location>
</feature>
<dbReference type="PROSITE" id="PS50928">
    <property type="entry name" value="ABC_TM1"/>
    <property type="match status" value="1"/>
</dbReference>
<keyword evidence="6 7" id="KW-0472">Membrane</keyword>
<evidence type="ECO:0000256" key="3">
    <source>
        <dbReference type="ARBA" id="ARBA00022475"/>
    </source>
</evidence>
<dbReference type="SUPFAM" id="SSF161098">
    <property type="entry name" value="MetI-like"/>
    <property type="match status" value="1"/>
</dbReference>
<name>A0A967F0T2_9PROT</name>
<dbReference type="PANTHER" id="PTHR43163">
    <property type="entry name" value="DIPEPTIDE TRANSPORT SYSTEM PERMEASE PROTEIN DPPB-RELATED"/>
    <property type="match status" value="1"/>
</dbReference>
<feature type="transmembrane region" description="Helical" evidence="7">
    <location>
        <begin position="100"/>
        <end position="121"/>
    </location>
</feature>
<feature type="transmembrane region" description="Helical" evidence="7">
    <location>
        <begin position="133"/>
        <end position="156"/>
    </location>
</feature>
<dbReference type="InterPro" id="IPR000515">
    <property type="entry name" value="MetI-like"/>
</dbReference>
<proteinExistence type="inferred from homology"/>
<dbReference type="AlphaFoldDB" id="A0A967F0T2"/>
<comment type="subcellular location">
    <subcellularLocation>
        <location evidence="1 7">Cell membrane</location>
        <topology evidence="1 7">Multi-pass membrane protein</topology>
    </subcellularLocation>
</comment>
<evidence type="ECO:0000313" key="9">
    <source>
        <dbReference type="EMBL" id="NIA70972.1"/>
    </source>
</evidence>
<evidence type="ECO:0000256" key="4">
    <source>
        <dbReference type="ARBA" id="ARBA00022692"/>
    </source>
</evidence>
<dbReference type="Gene3D" id="1.10.3720.10">
    <property type="entry name" value="MetI-like"/>
    <property type="match status" value="1"/>
</dbReference>
<keyword evidence="5 7" id="KW-1133">Transmembrane helix</keyword>
<keyword evidence="2 7" id="KW-0813">Transport</keyword>
<dbReference type="PANTHER" id="PTHR43163:SF2">
    <property type="entry name" value="ABC TRANSPORTER PERMEASE PROTEIN"/>
    <property type="match status" value="1"/>
</dbReference>
<dbReference type="GO" id="GO:0005886">
    <property type="term" value="C:plasma membrane"/>
    <property type="evidence" value="ECO:0007669"/>
    <property type="project" value="UniProtKB-SubCell"/>
</dbReference>
<feature type="transmembrane region" description="Helical" evidence="7">
    <location>
        <begin position="242"/>
        <end position="270"/>
    </location>
</feature>
<evidence type="ECO:0000313" key="10">
    <source>
        <dbReference type="Proteomes" id="UP000761264"/>
    </source>
</evidence>
<dbReference type="InterPro" id="IPR045621">
    <property type="entry name" value="BPD_transp_1_N"/>
</dbReference>
<dbReference type="GO" id="GO:0055085">
    <property type="term" value="P:transmembrane transport"/>
    <property type="evidence" value="ECO:0007669"/>
    <property type="project" value="InterPro"/>
</dbReference>
<evidence type="ECO:0000259" key="8">
    <source>
        <dbReference type="PROSITE" id="PS50928"/>
    </source>
</evidence>
<dbReference type="Pfam" id="PF19300">
    <property type="entry name" value="BPD_transp_1_N"/>
    <property type="match status" value="1"/>
</dbReference>
<sequence length="328" mass="35853">MTVFVIRRLFQSILTLFVTSLLIFFAVFAIGNPIDVLIDPAADQIEFERAMKALGLDQPIWDQYFIFLKNALQGDVGRSFVFNTPALELILQRFPATLELALTSLVIANVIGIPLGLYAGLKPESVGGRSIMAGSILGFSLPGFWVKLTMIMLFAVELGWFPAGGRGETATFLGITSSLFTVDGLSHIALPATGLSLFTMALVIRLTRSGVRETLPMDYIKFARAKGLRESRVISVHVLKNILIPIVTVMGLEFGGTVAFTVITETIFSWPGMGKLLIESINFLDRPVVVAYILLVATMFIGINLMVDLVYAVLDPRVRLSDTGSESK</sequence>
<dbReference type="Proteomes" id="UP000761264">
    <property type="component" value="Unassembled WGS sequence"/>
</dbReference>
<evidence type="ECO:0000256" key="6">
    <source>
        <dbReference type="ARBA" id="ARBA00023136"/>
    </source>
</evidence>
<evidence type="ECO:0000256" key="5">
    <source>
        <dbReference type="ARBA" id="ARBA00022989"/>
    </source>
</evidence>
<protein>
    <submittedName>
        <fullName evidence="9">ABC transporter permease</fullName>
    </submittedName>
</protein>
<dbReference type="EMBL" id="JAAQPH010000017">
    <property type="protein sequence ID" value="NIA70972.1"/>
    <property type="molecule type" value="Genomic_DNA"/>
</dbReference>
<dbReference type="CDD" id="cd06261">
    <property type="entry name" value="TM_PBP2"/>
    <property type="match status" value="1"/>
</dbReference>
<dbReference type="InterPro" id="IPR035906">
    <property type="entry name" value="MetI-like_sf"/>
</dbReference>
<evidence type="ECO:0000256" key="1">
    <source>
        <dbReference type="ARBA" id="ARBA00004651"/>
    </source>
</evidence>
<dbReference type="Pfam" id="PF00528">
    <property type="entry name" value="BPD_transp_1"/>
    <property type="match status" value="1"/>
</dbReference>
<feature type="transmembrane region" description="Helical" evidence="7">
    <location>
        <begin position="188"/>
        <end position="207"/>
    </location>
</feature>
<organism evidence="9 10">
    <name type="scientific">Pelagibius litoralis</name>
    <dbReference type="NCBI Taxonomy" id="374515"/>
    <lineage>
        <taxon>Bacteria</taxon>
        <taxon>Pseudomonadati</taxon>
        <taxon>Pseudomonadota</taxon>
        <taxon>Alphaproteobacteria</taxon>
        <taxon>Rhodospirillales</taxon>
        <taxon>Rhodovibrionaceae</taxon>
        <taxon>Pelagibius</taxon>
    </lineage>
</organism>
<dbReference type="RefSeq" id="WP_167228111.1">
    <property type="nucleotide sequence ID" value="NZ_JAAQPH010000017.1"/>
</dbReference>
<keyword evidence="3" id="KW-1003">Cell membrane</keyword>
<comment type="caution">
    <text evidence="9">The sequence shown here is derived from an EMBL/GenBank/DDBJ whole genome shotgun (WGS) entry which is preliminary data.</text>
</comment>
<feature type="domain" description="ABC transmembrane type-1" evidence="8">
    <location>
        <begin position="94"/>
        <end position="311"/>
    </location>
</feature>